<organism evidence="1 2">
    <name type="scientific">Choristoneura fumiferana</name>
    <name type="common">Spruce budworm moth</name>
    <name type="synonym">Archips fumiferana</name>
    <dbReference type="NCBI Taxonomy" id="7141"/>
    <lineage>
        <taxon>Eukaryota</taxon>
        <taxon>Metazoa</taxon>
        <taxon>Ecdysozoa</taxon>
        <taxon>Arthropoda</taxon>
        <taxon>Hexapoda</taxon>
        <taxon>Insecta</taxon>
        <taxon>Pterygota</taxon>
        <taxon>Neoptera</taxon>
        <taxon>Endopterygota</taxon>
        <taxon>Lepidoptera</taxon>
        <taxon>Glossata</taxon>
        <taxon>Ditrysia</taxon>
        <taxon>Tortricoidea</taxon>
        <taxon>Tortricidae</taxon>
        <taxon>Tortricinae</taxon>
        <taxon>Choristoneura</taxon>
    </lineage>
</organism>
<keyword evidence="2" id="KW-1185">Reference proteome</keyword>
<protein>
    <submittedName>
        <fullName evidence="1">Uncharacterized protein</fullName>
    </submittedName>
</protein>
<evidence type="ECO:0000313" key="1">
    <source>
        <dbReference type="EMBL" id="KAI8435619.1"/>
    </source>
</evidence>
<name>A0ACC0KGK7_CHOFU</name>
<evidence type="ECO:0000313" key="2">
    <source>
        <dbReference type="Proteomes" id="UP001064048"/>
    </source>
</evidence>
<reference evidence="1 2" key="1">
    <citation type="journal article" date="2022" name="Genome Biol. Evol.">
        <title>The Spruce Budworm Genome: Reconstructing the Evolutionary History of Antifreeze Proteins.</title>
        <authorList>
            <person name="Beliveau C."/>
            <person name="Gagne P."/>
            <person name="Picq S."/>
            <person name="Vernygora O."/>
            <person name="Keeling C.I."/>
            <person name="Pinkney K."/>
            <person name="Doucet D."/>
            <person name="Wen F."/>
            <person name="Johnston J.S."/>
            <person name="Maaroufi H."/>
            <person name="Boyle B."/>
            <person name="Laroche J."/>
            <person name="Dewar K."/>
            <person name="Juretic N."/>
            <person name="Blackburn G."/>
            <person name="Nisole A."/>
            <person name="Brunet B."/>
            <person name="Brandao M."/>
            <person name="Lumley L."/>
            <person name="Duan J."/>
            <person name="Quan G."/>
            <person name="Lucarotti C.J."/>
            <person name="Roe A.D."/>
            <person name="Sperling F.A.H."/>
            <person name="Levesque R.C."/>
            <person name="Cusson M."/>
        </authorList>
    </citation>
    <scope>NUCLEOTIDE SEQUENCE [LARGE SCALE GENOMIC DNA]</scope>
    <source>
        <strain evidence="1">Glfc:IPQL:Cfum</strain>
    </source>
</reference>
<dbReference type="Proteomes" id="UP001064048">
    <property type="component" value="Chromosome 6"/>
</dbReference>
<comment type="caution">
    <text evidence="1">The sequence shown here is derived from an EMBL/GenBank/DDBJ whole genome shotgun (WGS) entry which is preliminary data.</text>
</comment>
<proteinExistence type="predicted"/>
<accession>A0ACC0KGK7</accession>
<sequence length="236" mass="26350">MPTKQKRLGRIYLFEINQDTSELNPVQTLDTSGILDQKWCYHTIKGYPVLAVVTSEGLLQLYQLLGTNGIRNLKLWIEYSIGQDVLALSLDWSTNKAASDEPMVVVSDSAGSVTLLKIVGAGFQKIETWNSHGYDEKARLWDTRSLKRCVSETPVGGGVWRLKWHPTDPGTVLAACMYGGFRVLGVNDPEISVLCEYLEHESIAYGADWKFNQSGLVATCSFYDCSMHISQIDIIH</sequence>
<dbReference type="EMBL" id="CM046106">
    <property type="protein sequence ID" value="KAI8435619.1"/>
    <property type="molecule type" value="Genomic_DNA"/>
</dbReference>
<gene>
    <name evidence="1" type="ORF">MSG28_003888</name>
</gene>